<evidence type="ECO:0000256" key="4">
    <source>
        <dbReference type="ARBA" id="ARBA00022989"/>
    </source>
</evidence>
<organism evidence="8 9">
    <name type="scientific">Rarispira pelagica</name>
    <dbReference type="NCBI Taxonomy" id="3141764"/>
    <lineage>
        <taxon>Bacteria</taxon>
        <taxon>Pseudomonadati</taxon>
        <taxon>Spirochaetota</taxon>
        <taxon>Spirochaetia</taxon>
        <taxon>Winmispirales</taxon>
        <taxon>Winmispiraceae</taxon>
        <taxon>Rarispira</taxon>
    </lineage>
</organism>
<keyword evidence="3" id="KW-0201">Cytochrome c-type biogenesis</keyword>
<evidence type="ECO:0000313" key="8">
    <source>
        <dbReference type="EMBL" id="MEM5947027.1"/>
    </source>
</evidence>
<evidence type="ECO:0000256" key="2">
    <source>
        <dbReference type="ARBA" id="ARBA00022692"/>
    </source>
</evidence>
<evidence type="ECO:0000313" key="9">
    <source>
        <dbReference type="Proteomes" id="UP001466331"/>
    </source>
</evidence>
<evidence type="ECO:0000256" key="5">
    <source>
        <dbReference type="ARBA" id="ARBA00023136"/>
    </source>
</evidence>
<dbReference type="PANTHER" id="PTHR30071">
    <property type="entry name" value="HEME EXPORTER PROTEIN C"/>
    <property type="match status" value="1"/>
</dbReference>
<dbReference type="InterPro" id="IPR045062">
    <property type="entry name" value="Cyt_c_biogenesis_CcsA/CcmC"/>
</dbReference>
<accession>A0ABU9UA34</accession>
<dbReference type="PANTHER" id="PTHR30071:SF1">
    <property type="entry name" value="CYTOCHROME B_B6 PROTEIN-RELATED"/>
    <property type="match status" value="1"/>
</dbReference>
<feature type="transmembrane region" description="Helical" evidence="6">
    <location>
        <begin position="119"/>
        <end position="149"/>
    </location>
</feature>
<reference evidence="8 9" key="1">
    <citation type="submission" date="2024-03" db="EMBL/GenBank/DDBJ databases">
        <title>Ignisphaera cupida sp. nov., a hyperthermophilic hydrolytic archaeon from a hot spring of Kamchatka, and proposal of Ignisphaeraceae fam. nov.</title>
        <authorList>
            <person name="Podosokorskaya O.A."/>
            <person name="Elcheninov A.G."/>
            <person name="Maltseva A.I."/>
            <person name="Zayulina K.S."/>
            <person name="Novikov A."/>
            <person name="Merkel A.Y."/>
        </authorList>
    </citation>
    <scope>NUCLEOTIDE SEQUENCE [LARGE SCALE GENOMIC DNA]</scope>
    <source>
        <strain evidence="8 9">38H-sp</strain>
    </source>
</reference>
<evidence type="ECO:0000256" key="3">
    <source>
        <dbReference type="ARBA" id="ARBA00022748"/>
    </source>
</evidence>
<gene>
    <name evidence="8" type="primary">ccsA</name>
    <name evidence="8" type="ORF">WKV44_00560</name>
</gene>
<evidence type="ECO:0000256" key="6">
    <source>
        <dbReference type="SAM" id="Phobius"/>
    </source>
</evidence>
<keyword evidence="4 6" id="KW-1133">Transmembrane helix</keyword>
<evidence type="ECO:0000256" key="1">
    <source>
        <dbReference type="ARBA" id="ARBA00004141"/>
    </source>
</evidence>
<feature type="transmembrane region" description="Helical" evidence="6">
    <location>
        <begin position="88"/>
        <end position="107"/>
    </location>
</feature>
<feature type="transmembrane region" description="Helical" evidence="6">
    <location>
        <begin position="161"/>
        <end position="183"/>
    </location>
</feature>
<dbReference type="RefSeq" id="WP_420068481.1">
    <property type="nucleotide sequence ID" value="NZ_JBCHKQ010000001.1"/>
</dbReference>
<sequence length="250" mass="27743">MNNIILFAAWAIALLHLLMAIVFMIKPFSEKAYGTILFLFLALVISLMLYNTINLGVLSLISLHDVFLSLSLMAALIAIFIKKDIVARLALSFASWIAISLAMSPLAPPPGSVKPVLASAWLILHVLTSIAGESLIYAGGFILVARLISKKDRGLGIEESLIYWGYLFFTAGALIFGAVWAYFAWGSFWSWDAKETWSLITWLMLTAYVHLSPAYKKKNWARAVILLAIVFMLFTLLGVPYLFDGKHSYG</sequence>
<proteinExistence type="predicted"/>
<dbReference type="Pfam" id="PF01578">
    <property type="entry name" value="Cytochrom_C_asm"/>
    <property type="match status" value="1"/>
</dbReference>
<dbReference type="InterPro" id="IPR002541">
    <property type="entry name" value="Cyt_c_assembly"/>
</dbReference>
<dbReference type="Proteomes" id="UP001466331">
    <property type="component" value="Unassembled WGS sequence"/>
</dbReference>
<feature type="transmembrane region" description="Helical" evidence="6">
    <location>
        <begin position="223"/>
        <end position="243"/>
    </location>
</feature>
<comment type="caution">
    <text evidence="8">The sequence shown here is derived from an EMBL/GenBank/DDBJ whole genome shotgun (WGS) entry which is preliminary data.</text>
</comment>
<evidence type="ECO:0000259" key="7">
    <source>
        <dbReference type="Pfam" id="PF01578"/>
    </source>
</evidence>
<feature type="transmembrane region" description="Helical" evidence="6">
    <location>
        <begin position="195"/>
        <end position="211"/>
    </location>
</feature>
<keyword evidence="5 6" id="KW-0472">Membrane</keyword>
<keyword evidence="2 6" id="KW-0812">Transmembrane</keyword>
<name>A0ABU9UA34_9SPIR</name>
<protein>
    <submittedName>
        <fullName evidence="8">Cytochrome c biogenesis protein CcsA</fullName>
    </submittedName>
</protein>
<feature type="transmembrane region" description="Helical" evidence="6">
    <location>
        <begin position="56"/>
        <end position="81"/>
    </location>
</feature>
<feature type="transmembrane region" description="Helical" evidence="6">
    <location>
        <begin position="32"/>
        <end position="50"/>
    </location>
</feature>
<dbReference type="EMBL" id="JBCHKQ010000001">
    <property type="protein sequence ID" value="MEM5947027.1"/>
    <property type="molecule type" value="Genomic_DNA"/>
</dbReference>
<keyword evidence="9" id="KW-1185">Reference proteome</keyword>
<comment type="subcellular location">
    <subcellularLocation>
        <location evidence="1">Membrane</location>
        <topology evidence="1">Multi-pass membrane protein</topology>
    </subcellularLocation>
</comment>
<feature type="domain" description="Cytochrome c assembly protein" evidence="7">
    <location>
        <begin position="33"/>
        <end position="239"/>
    </location>
</feature>
<feature type="transmembrane region" description="Helical" evidence="6">
    <location>
        <begin position="6"/>
        <end position="25"/>
    </location>
</feature>